<keyword evidence="7" id="KW-0547">Nucleotide-binding</keyword>
<keyword evidence="12" id="KW-1185">Reference proteome</keyword>
<comment type="similarity">
    <text evidence="2">Belongs to the TsaE family.</text>
</comment>
<dbReference type="RefSeq" id="WP_168552440.1">
    <property type="nucleotide sequence ID" value="NZ_JAAWWL010000002.1"/>
</dbReference>
<gene>
    <name evidence="11" type="primary">tsaE</name>
    <name evidence="11" type="ORF">HCU67_09745</name>
</gene>
<comment type="caution">
    <text evidence="11">The sequence shown here is derived from an EMBL/GenBank/DDBJ whole genome shotgun (WGS) entry which is preliminary data.</text>
</comment>
<dbReference type="InterPro" id="IPR027417">
    <property type="entry name" value="P-loop_NTPase"/>
</dbReference>
<comment type="subcellular location">
    <subcellularLocation>
        <location evidence="1">Cytoplasm</location>
    </subcellularLocation>
</comment>
<evidence type="ECO:0000313" key="11">
    <source>
        <dbReference type="EMBL" id="NKI32223.1"/>
    </source>
</evidence>
<evidence type="ECO:0000256" key="8">
    <source>
        <dbReference type="ARBA" id="ARBA00022840"/>
    </source>
</evidence>
<evidence type="ECO:0000256" key="3">
    <source>
        <dbReference type="ARBA" id="ARBA00019010"/>
    </source>
</evidence>
<keyword evidence="6" id="KW-0479">Metal-binding</keyword>
<dbReference type="Proteomes" id="UP000718451">
    <property type="component" value="Unassembled WGS sequence"/>
</dbReference>
<evidence type="ECO:0000313" key="12">
    <source>
        <dbReference type="Proteomes" id="UP000718451"/>
    </source>
</evidence>
<evidence type="ECO:0000256" key="6">
    <source>
        <dbReference type="ARBA" id="ARBA00022723"/>
    </source>
</evidence>
<evidence type="ECO:0000256" key="10">
    <source>
        <dbReference type="ARBA" id="ARBA00032441"/>
    </source>
</evidence>
<keyword evidence="9" id="KW-0460">Magnesium</keyword>
<dbReference type="SUPFAM" id="SSF52540">
    <property type="entry name" value="P-loop containing nucleoside triphosphate hydrolases"/>
    <property type="match status" value="1"/>
</dbReference>
<dbReference type="InterPro" id="IPR003442">
    <property type="entry name" value="T6A_TsaE"/>
</dbReference>
<evidence type="ECO:0000256" key="1">
    <source>
        <dbReference type="ARBA" id="ARBA00004496"/>
    </source>
</evidence>
<proteinExistence type="inferred from homology"/>
<evidence type="ECO:0000256" key="5">
    <source>
        <dbReference type="ARBA" id="ARBA00022694"/>
    </source>
</evidence>
<sequence>MKVQFALKEVEDVAREILQLIKTPAVLCFNGPMGVGKTTLIKAIIKELGAIDSGSSPTFGLVNEYVDKENALLGYHFDFYRIENELEALDMGFEDYIASNKWLFIEWPEKISSLIPPDSIMLNMYFVDKIQHLDDKTKRFVELQIP</sequence>
<reference evidence="11 12" key="1">
    <citation type="submission" date="2020-04" db="EMBL/GenBank/DDBJ databases">
        <authorList>
            <person name="Yoon J."/>
        </authorList>
    </citation>
    <scope>NUCLEOTIDE SEQUENCE [LARGE SCALE GENOMIC DNA]</scope>
    <source>
        <strain evidence="11 12">DJ-13</strain>
    </source>
</reference>
<keyword evidence="8" id="KW-0067">ATP-binding</keyword>
<keyword evidence="5" id="KW-0819">tRNA processing</keyword>
<dbReference type="Gene3D" id="3.40.50.300">
    <property type="entry name" value="P-loop containing nucleotide triphosphate hydrolases"/>
    <property type="match status" value="1"/>
</dbReference>
<evidence type="ECO:0000256" key="2">
    <source>
        <dbReference type="ARBA" id="ARBA00007599"/>
    </source>
</evidence>
<dbReference type="PANTHER" id="PTHR33540:SF2">
    <property type="entry name" value="TRNA THREONYLCARBAMOYLADENOSINE BIOSYNTHESIS PROTEIN TSAE"/>
    <property type="match status" value="1"/>
</dbReference>
<name>A0ABX1GRG8_9FLAO</name>
<evidence type="ECO:0000256" key="9">
    <source>
        <dbReference type="ARBA" id="ARBA00022842"/>
    </source>
</evidence>
<accession>A0ABX1GRG8</accession>
<dbReference type="PANTHER" id="PTHR33540">
    <property type="entry name" value="TRNA THREONYLCARBAMOYLADENOSINE BIOSYNTHESIS PROTEIN TSAE"/>
    <property type="match status" value="1"/>
</dbReference>
<dbReference type="NCBIfam" id="TIGR00150">
    <property type="entry name" value="T6A_YjeE"/>
    <property type="match status" value="1"/>
</dbReference>
<protein>
    <recommendedName>
        <fullName evidence="3">tRNA threonylcarbamoyladenosine biosynthesis protein TsaE</fullName>
    </recommendedName>
    <alternativeName>
        <fullName evidence="10">t(6)A37 threonylcarbamoyladenosine biosynthesis protein TsaE</fullName>
    </alternativeName>
</protein>
<keyword evidence="4" id="KW-0963">Cytoplasm</keyword>
<dbReference type="Pfam" id="PF02367">
    <property type="entry name" value="TsaE"/>
    <property type="match status" value="1"/>
</dbReference>
<evidence type="ECO:0000256" key="7">
    <source>
        <dbReference type="ARBA" id="ARBA00022741"/>
    </source>
</evidence>
<evidence type="ECO:0000256" key="4">
    <source>
        <dbReference type="ARBA" id="ARBA00022490"/>
    </source>
</evidence>
<organism evidence="11 12">
    <name type="scientific">Croceivirga thetidis</name>
    <dbReference type="NCBI Taxonomy" id="2721623"/>
    <lineage>
        <taxon>Bacteria</taxon>
        <taxon>Pseudomonadati</taxon>
        <taxon>Bacteroidota</taxon>
        <taxon>Flavobacteriia</taxon>
        <taxon>Flavobacteriales</taxon>
        <taxon>Flavobacteriaceae</taxon>
        <taxon>Croceivirga</taxon>
    </lineage>
</organism>
<dbReference type="EMBL" id="JAAWWL010000002">
    <property type="protein sequence ID" value="NKI32223.1"/>
    <property type="molecule type" value="Genomic_DNA"/>
</dbReference>